<evidence type="ECO:0000313" key="2">
    <source>
        <dbReference type="EMBL" id="OQB71853.1"/>
    </source>
</evidence>
<reference evidence="2" key="1">
    <citation type="submission" date="2017-02" db="EMBL/GenBank/DDBJ databases">
        <title>Delving into the versatile metabolic prowess of the omnipresent phylum Bacteroidetes.</title>
        <authorList>
            <person name="Nobu M.K."/>
            <person name="Mei R."/>
            <person name="Narihiro T."/>
            <person name="Kuroda K."/>
            <person name="Liu W.-T."/>
        </authorList>
    </citation>
    <scope>NUCLEOTIDE SEQUENCE</scope>
    <source>
        <strain evidence="2">ADurb.Bin131</strain>
    </source>
</reference>
<proteinExistence type="predicted"/>
<organism evidence="2">
    <name type="scientific">candidate division TA06 bacterium ADurb.Bin131</name>
    <dbReference type="NCBI Taxonomy" id="1852827"/>
    <lineage>
        <taxon>Bacteria</taxon>
        <taxon>Bacteria division TA06</taxon>
    </lineage>
</organism>
<feature type="domain" description="Uroporphyrinogen decarboxylase (URO-D)" evidence="1">
    <location>
        <begin position="112"/>
        <end position="320"/>
    </location>
</feature>
<sequence>MTHRERVVSTVKGKQVDRVPADYYGTPEATKKYIDQLNLRNEFELIQFLDTDVIRAVAGPGKVKFSRENSFMKNVQTIQEVRKLSQDIPPLDDLIDNTPIIEMRKAHPDYAIMTYGPGSIFLGANSFFGYETSLMHHATRPDLIMELINCSVEYAFAVIDKLYRDVGDAVDIVSLEDDFGTQTSLYISYEMFLKFYKPAFSKVISHLKKYGYLVQFHSCGAVFQLIDDFIEMGVDILDPVQVSAKGMDIETLAMKYKDKICFHGGTDTQKLLPYGTPDEVKKQVRKIICLFEGTRIFVCPSQNFLPDIPIENLLAMYQTPRNF</sequence>
<dbReference type="Proteomes" id="UP000485562">
    <property type="component" value="Unassembled WGS sequence"/>
</dbReference>
<protein>
    <submittedName>
        <fullName evidence="2">Methylcobalamin:coenzyme M methyltransferase</fullName>
    </submittedName>
</protein>
<comment type="caution">
    <text evidence="2">The sequence shown here is derived from an EMBL/GenBank/DDBJ whole genome shotgun (WGS) entry which is preliminary data.</text>
</comment>
<dbReference type="GO" id="GO:0006779">
    <property type="term" value="P:porphyrin-containing compound biosynthetic process"/>
    <property type="evidence" value="ECO:0007669"/>
    <property type="project" value="InterPro"/>
</dbReference>
<dbReference type="InterPro" id="IPR038071">
    <property type="entry name" value="UROD/MetE-like_sf"/>
</dbReference>
<dbReference type="PANTHER" id="PTHR47099">
    <property type="entry name" value="METHYLCOBAMIDE:COM METHYLTRANSFERASE MTBA"/>
    <property type="match status" value="1"/>
</dbReference>
<keyword evidence="2" id="KW-0489">Methyltransferase</keyword>
<evidence type="ECO:0000259" key="1">
    <source>
        <dbReference type="Pfam" id="PF01208"/>
    </source>
</evidence>
<accession>A0A1V6C4K1</accession>
<dbReference type="InterPro" id="IPR052024">
    <property type="entry name" value="Methanogen_methyltrans"/>
</dbReference>
<dbReference type="AlphaFoldDB" id="A0A1V6C4K1"/>
<dbReference type="InterPro" id="IPR000257">
    <property type="entry name" value="Uroporphyrinogen_deCOase"/>
</dbReference>
<dbReference type="GO" id="GO:0032259">
    <property type="term" value="P:methylation"/>
    <property type="evidence" value="ECO:0007669"/>
    <property type="project" value="UniProtKB-KW"/>
</dbReference>
<name>A0A1V6C4K1_UNCT6</name>
<dbReference type="Gene3D" id="3.20.20.210">
    <property type="match status" value="1"/>
</dbReference>
<gene>
    <name evidence="2" type="ORF">BWX89_01605</name>
</gene>
<dbReference type="GO" id="GO:0008168">
    <property type="term" value="F:methyltransferase activity"/>
    <property type="evidence" value="ECO:0007669"/>
    <property type="project" value="UniProtKB-KW"/>
</dbReference>
<dbReference type="SUPFAM" id="SSF51726">
    <property type="entry name" value="UROD/MetE-like"/>
    <property type="match status" value="1"/>
</dbReference>
<dbReference type="Pfam" id="PF01208">
    <property type="entry name" value="URO-D"/>
    <property type="match status" value="1"/>
</dbReference>
<keyword evidence="2" id="KW-0808">Transferase</keyword>
<dbReference type="GO" id="GO:0004853">
    <property type="term" value="F:uroporphyrinogen decarboxylase activity"/>
    <property type="evidence" value="ECO:0007669"/>
    <property type="project" value="InterPro"/>
</dbReference>
<dbReference type="PANTHER" id="PTHR47099:SF1">
    <property type="entry name" value="METHYLCOBAMIDE:COM METHYLTRANSFERASE MTBA"/>
    <property type="match status" value="1"/>
</dbReference>
<dbReference type="EMBL" id="MWDQ01000149">
    <property type="protein sequence ID" value="OQB71853.1"/>
    <property type="molecule type" value="Genomic_DNA"/>
</dbReference>